<keyword evidence="2" id="KW-1185">Reference proteome</keyword>
<sequence>PESIMAFEQKRQMFANNPDITFEEAFGGDVAQQKLYQKTHFAEIYVQSVVGNNLHSLLRHWSVDDRDARFVLSNYAAGGLPFVQQAIAETMLGLMEGLVACSIRNIANLTDMGDCIDTLELVFRRLSKPQRQRWVSLLVELLMTTDISRGRERMMQLLTMIWLSDDDPGRTYAEAEKQL</sequence>
<comment type="caution">
    <text evidence="1">The sequence shown here is derived from an EMBL/GenBank/DDBJ whole genome shotgun (WGS) entry which is preliminary data.</text>
</comment>
<organism evidence="1 2">
    <name type="scientific">Symbiodinium necroappetens</name>
    <dbReference type="NCBI Taxonomy" id="1628268"/>
    <lineage>
        <taxon>Eukaryota</taxon>
        <taxon>Sar</taxon>
        <taxon>Alveolata</taxon>
        <taxon>Dinophyceae</taxon>
        <taxon>Suessiales</taxon>
        <taxon>Symbiodiniaceae</taxon>
        <taxon>Symbiodinium</taxon>
    </lineage>
</organism>
<gene>
    <name evidence="1" type="ORF">SNEC2469_LOCUS33497</name>
</gene>
<reference evidence="1" key="1">
    <citation type="submission" date="2021-02" db="EMBL/GenBank/DDBJ databases">
        <authorList>
            <person name="Dougan E. K."/>
            <person name="Rhodes N."/>
            <person name="Thang M."/>
            <person name="Chan C."/>
        </authorList>
    </citation>
    <scope>NUCLEOTIDE SEQUENCE</scope>
</reference>
<evidence type="ECO:0000313" key="1">
    <source>
        <dbReference type="EMBL" id="CAE7939397.1"/>
    </source>
</evidence>
<dbReference type="EMBL" id="CAJNJA010088695">
    <property type="protein sequence ID" value="CAE7939397.1"/>
    <property type="molecule type" value="Genomic_DNA"/>
</dbReference>
<dbReference type="Proteomes" id="UP000601435">
    <property type="component" value="Unassembled WGS sequence"/>
</dbReference>
<evidence type="ECO:0000313" key="2">
    <source>
        <dbReference type="Proteomes" id="UP000601435"/>
    </source>
</evidence>
<feature type="non-terminal residue" evidence="1">
    <location>
        <position position="1"/>
    </location>
</feature>
<proteinExistence type="predicted"/>
<accession>A0A813CA41</accession>
<protein>
    <submittedName>
        <fullName evidence="1">Uncharacterized protein</fullName>
    </submittedName>
</protein>
<dbReference type="OrthoDB" id="408125at2759"/>
<name>A0A813CA41_9DINO</name>
<feature type="non-terminal residue" evidence="1">
    <location>
        <position position="179"/>
    </location>
</feature>
<dbReference type="AlphaFoldDB" id="A0A813CA41"/>